<evidence type="ECO:0000256" key="7">
    <source>
        <dbReference type="ARBA" id="ARBA00023242"/>
    </source>
</evidence>
<evidence type="ECO:0000259" key="9">
    <source>
        <dbReference type="PROSITE" id="PS50048"/>
    </source>
</evidence>
<comment type="subcellular location">
    <subcellularLocation>
        <location evidence="1">Nucleus</location>
    </subcellularLocation>
</comment>
<accession>A0AAN9YIA5</accession>
<keyword evidence="4" id="KW-0805">Transcription regulation</keyword>
<dbReference type="Proteomes" id="UP001320420">
    <property type="component" value="Unassembled WGS sequence"/>
</dbReference>
<dbReference type="Gene3D" id="4.10.240.10">
    <property type="entry name" value="Zn(2)-C6 fungal-type DNA-binding domain"/>
    <property type="match status" value="1"/>
</dbReference>
<keyword evidence="7" id="KW-0539">Nucleus</keyword>
<dbReference type="InterPro" id="IPR001138">
    <property type="entry name" value="Zn2Cys6_DnaBD"/>
</dbReference>
<dbReference type="CDD" id="cd00067">
    <property type="entry name" value="GAL4"/>
    <property type="match status" value="1"/>
</dbReference>
<evidence type="ECO:0000256" key="5">
    <source>
        <dbReference type="ARBA" id="ARBA00023125"/>
    </source>
</evidence>
<dbReference type="PROSITE" id="PS50048">
    <property type="entry name" value="ZN2_CY6_FUNGAL_2"/>
    <property type="match status" value="1"/>
</dbReference>
<gene>
    <name evidence="10" type="ORF">SLS62_010421</name>
</gene>
<evidence type="ECO:0000256" key="4">
    <source>
        <dbReference type="ARBA" id="ARBA00023015"/>
    </source>
</evidence>
<comment type="caution">
    <text evidence="10">The sequence shown here is derived from an EMBL/GenBank/DDBJ whole genome shotgun (WGS) entry which is preliminary data.</text>
</comment>
<dbReference type="SMART" id="SM00066">
    <property type="entry name" value="GAL4"/>
    <property type="match status" value="1"/>
</dbReference>
<evidence type="ECO:0000256" key="3">
    <source>
        <dbReference type="ARBA" id="ARBA00022833"/>
    </source>
</evidence>
<dbReference type="InterPro" id="IPR036864">
    <property type="entry name" value="Zn2-C6_fun-type_DNA-bd_sf"/>
</dbReference>
<sequence>MSSSHRRHVTTACIPCRRSKVKCDGGVPVCSHCKNKGKGCQYHPAADKRKSSLKDTVNPLLKRIHQLTCIIENLNLPVPPMDQDTEAIMAKFDSSIPVGHRSRASISTAQLSSEIHQSGFSSDFSEPSPGSNVACTMEAHRTEDPKPHRNTNSDPLFCGGSEMPVDIPPASFFDGWTNNSLNLFNGSKEDITTMEPNMLDWHVLSSELDLDADIRLGQSPENFAFPDLETATIRQPPALSPNPAASPRTETGRNDADDVEGLIDQLSDRVGALRIGPHGQTRFYGPTSNFNLVEMPAADNSTVHRTIRDNGGDTLERLGLGQEVPQELEQHLTNLYFTWQDPSLHIVDRAMYEKSRALWTENREDTAYFSESLRNAM</sequence>
<dbReference type="PANTHER" id="PTHR31313:SF77">
    <property type="entry name" value="ZN(II)2CYS6 TRANSCRIPTION FACTOR (EUROFUNG)"/>
    <property type="match status" value="1"/>
</dbReference>
<keyword evidence="2" id="KW-0479">Metal-binding</keyword>
<evidence type="ECO:0000313" key="11">
    <source>
        <dbReference type="Proteomes" id="UP001320420"/>
    </source>
</evidence>
<dbReference type="Pfam" id="PF00172">
    <property type="entry name" value="Zn_clus"/>
    <property type="match status" value="1"/>
</dbReference>
<organism evidence="10 11">
    <name type="scientific">Diatrype stigma</name>
    <dbReference type="NCBI Taxonomy" id="117547"/>
    <lineage>
        <taxon>Eukaryota</taxon>
        <taxon>Fungi</taxon>
        <taxon>Dikarya</taxon>
        <taxon>Ascomycota</taxon>
        <taxon>Pezizomycotina</taxon>
        <taxon>Sordariomycetes</taxon>
        <taxon>Xylariomycetidae</taxon>
        <taxon>Xylariales</taxon>
        <taxon>Diatrypaceae</taxon>
        <taxon>Diatrype</taxon>
    </lineage>
</organism>
<dbReference type="GO" id="GO:0005634">
    <property type="term" value="C:nucleus"/>
    <property type="evidence" value="ECO:0007669"/>
    <property type="project" value="UniProtKB-SubCell"/>
</dbReference>
<dbReference type="PANTHER" id="PTHR31313">
    <property type="entry name" value="TY1 ENHANCER ACTIVATOR"/>
    <property type="match status" value="1"/>
</dbReference>
<keyword evidence="6" id="KW-0804">Transcription</keyword>
<dbReference type="InterPro" id="IPR051615">
    <property type="entry name" value="Transcr_Regulatory_Elem"/>
</dbReference>
<evidence type="ECO:0000256" key="2">
    <source>
        <dbReference type="ARBA" id="ARBA00022723"/>
    </source>
</evidence>
<dbReference type="EMBL" id="JAKJXP020000128">
    <property type="protein sequence ID" value="KAK7743959.1"/>
    <property type="molecule type" value="Genomic_DNA"/>
</dbReference>
<name>A0AAN9YIA5_9PEZI</name>
<dbReference type="SUPFAM" id="SSF57701">
    <property type="entry name" value="Zn2/Cys6 DNA-binding domain"/>
    <property type="match status" value="1"/>
</dbReference>
<evidence type="ECO:0000256" key="8">
    <source>
        <dbReference type="SAM" id="MobiDB-lite"/>
    </source>
</evidence>
<dbReference type="GO" id="GO:0008270">
    <property type="term" value="F:zinc ion binding"/>
    <property type="evidence" value="ECO:0007669"/>
    <property type="project" value="InterPro"/>
</dbReference>
<feature type="domain" description="Zn(2)-C6 fungal-type" evidence="9">
    <location>
        <begin position="12"/>
        <end position="42"/>
    </location>
</feature>
<evidence type="ECO:0000313" key="10">
    <source>
        <dbReference type="EMBL" id="KAK7743959.1"/>
    </source>
</evidence>
<proteinExistence type="predicted"/>
<reference evidence="10 11" key="1">
    <citation type="submission" date="2024-02" db="EMBL/GenBank/DDBJ databases">
        <title>De novo assembly and annotation of 12 fungi associated with fruit tree decline syndrome in Ontario, Canada.</title>
        <authorList>
            <person name="Sulman M."/>
            <person name="Ellouze W."/>
            <person name="Ilyukhin E."/>
        </authorList>
    </citation>
    <scope>NUCLEOTIDE SEQUENCE [LARGE SCALE GENOMIC DNA]</scope>
    <source>
        <strain evidence="10 11">M11/M66-122</strain>
    </source>
</reference>
<keyword evidence="5" id="KW-0238">DNA-binding</keyword>
<feature type="region of interest" description="Disordered" evidence="8">
    <location>
        <begin position="232"/>
        <end position="256"/>
    </location>
</feature>
<keyword evidence="11" id="KW-1185">Reference proteome</keyword>
<dbReference type="GO" id="GO:0003677">
    <property type="term" value="F:DNA binding"/>
    <property type="evidence" value="ECO:0007669"/>
    <property type="project" value="UniProtKB-KW"/>
</dbReference>
<dbReference type="AlphaFoldDB" id="A0AAN9YIA5"/>
<protein>
    <recommendedName>
        <fullName evidence="9">Zn(2)-C6 fungal-type domain-containing protein</fullName>
    </recommendedName>
</protein>
<dbReference type="GO" id="GO:0000981">
    <property type="term" value="F:DNA-binding transcription factor activity, RNA polymerase II-specific"/>
    <property type="evidence" value="ECO:0007669"/>
    <property type="project" value="InterPro"/>
</dbReference>
<keyword evidence="3" id="KW-0862">Zinc</keyword>
<dbReference type="PROSITE" id="PS00463">
    <property type="entry name" value="ZN2_CY6_FUNGAL_1"/>
    <property type="match status" value="1"/>
</dbReference>
<evidence type="ECO:0000256" key="1">
    <source>
        <dbReference type="ARBA" id="ARBA00004123"/>
    </source>
</evidence>
<evidence type="ECO:0000256" key="6">
    <source>
        <dbReference type="ARBA" id="ARBA00023163"/>
    </source>
</evidence>